<evidence type="ECO:0000313" key="2">
    <source>
        <dbReference type="EMBL" id="KAK0738311.1"/>
    </source>
</evidence>
<comment type="caution">
    <text evidence="2">The sequence shown here is derived from an EMBL/GenBank/DDBJ whole genome shotgun (WGS) entry which is preliminary data.</text>
</comment>
<protein>
    <submittedName>
        <fullName evidence="2">Uncharacterized protein</fullName>
    </submittedName>
</protein>
<dbReference type="Proteomes" id="UP001172155">
    <property type="component" value="Unassembled WGS sequence"/>
</dbReference>
<dbReference type="EMBL" id="JAUKUD010000007">
    <property type="protein sequence ID" value="KAK0738311.1"/>
    <property type="molecule type" value="Genomic_DNA"/>
</dbReference>
<feature type="compositionally biased region" description="Basic residues" evidence="1">
    <location>
        <begin position="106"/>
        <end position="116"/>
    </location>
</feature>
<feature type="region of interest" description="Disordered" evidence="1">
    <location>
        <begin position="97"/>
        <end position="116"/>
    </location>
</feature>
<name>A0AA40BQ61_9PEZI</name>
<dbReference type="AlphaFoldDB" id="A0AA40BQ61"/>
<accession>A0AA40BQ61</accession>
<sequence length="161" mass="18308">MLSCSCSCSAATSCRRRRRSCSELPGCAASTRPRQQRLTSRIRRDKCTSASSCARASPRLMNGHPMHRRPTRSCTCDPPVSWAAMIGCWPLWGMRRASSRDPPARAPKREKKKYKRGWGEVSAPWPPRWSALLRRRIGRRPGRPRFCSLGRRRRLSCGVAQ</sequence>
<proteinExistence type="predicted"/>
<reference evidence="2" key="1">
    <citation type="submission" date="2023-06" db="EMBL/GenBank/DDBJ databases">
        <title>Genome-scale phylogeny and comparative genomics of the fungal order Sordariales.</title>
        <authorList>
            <consortium name="Lawrence Berkeley National Laboratory"/>
            <person name="Hensen N."/>
            <person name="Bonometti L."/>
            <person name="Westerberg I."/>
            <person name="Brannstrom I.O."/>
            <person name="Guillou S."/>
            <person name="Cros-Aarteil S."/>
            <person name="Calhoun S."/>
            <person name="Haridas S."/>
            <person name="Kuo A."/>
            <person name="Mondo S."/>
            <person name="Pangilinan J."/>
            <person name="Riley R."/>
            <person name="LaButti K."/>
            <person name="Andreopoulos B."/>
            <person name="Lipzen A."/>
            <person name="Chen C."/>
            <person name="Yanf M."/>
            <person name="Daum C."/>
            <person name="Ng V."/>
            <person name="Clum A."/>
            <person name="Steindorff A."/>
            <person name="Ohm R."/>
            <person name="Martin F."/>
            <person name="Silar P."/>
            <person name="Natvig D."/>
            <person name="Lalanne C."/>
            <person name="Gautier V."/>
            <person name="Ament-velasquez S.L."/>
            <person name="Kruys A."/>
            <person name="Hutchinson M.I."/>
            <person name="Powell A.J."/>
            <person name="Barry K."/>
            <person name="Miller A.N."/>
            <person name="Grigoriev I.V."/>
            <person name="Debuchy R."/>
            <person name="Gladieux P."/>
            <person name="Thoren M.H."/>
            <person name="Johannesson H."/>
        </authorList>
    </citation>
    <scope>NUCLEOTIDE SEQUENCE</scope>
    <source>
        <strain evidence="2">SMH3187-1</strain>
    </source>
</reference>
<organism evidence="2 3">
    <name type="scientific">Schizothecium vesticola</name>
    <dbReference type="NCBI Taxonomy" id="314040"/>
    <lineage>
        <taxon>Eukaryota</taxon>
        <taxon>Fungi</taxon>
        <taxon>Dikarya</taxon>
        <taxon>Ascomycota</taxon>
        <taxon>Pezizomycotina</taxon>
        <taxon>Sordariomycetes</taxon>
        <taxon>Sordariomycetidae</taxon>
        <taxon>Sordariales</taxon>
        <taxon>Schizotheciaceae</taxon>
        <taxon>Schizothecium</taxon>
    </lineage>
</organism>
<evidence type="ECO:0000313" key="3">
    <source>
        <dbReference type="Proteomes" id="UP001172155"/>
    </source>
</evidence>
<evidence type="ECO:0000256" key="1">
    <source>
        <dbReference type="SAM" id="MobiDB-lite"/>
    </source>
</evidence>
<keyword evidence="3" id="KW-1185">Reference proteome</keyword>
<gene>
    <name evidence="2" type="ORF">B0T18DRAFT_492317</name>
</gene>